<dbReference type="GO" id="GO:0017057">
    <property type="term" value="F:6-phosphogluconolactonase activity"/>
    <property type="evidence" value="ECO:0007669"/>
    <property type="project" value="UniProtKB-EC"/>
</dbReference>
<evidence type="ECO:0000259" key="8">
    <source>
        <dbReference type="Pfam" id="PF10128"/>
    </source>
</evidence>
<protein>
    <recommendedName>
        <fullName evidence="5">6-phosphogluconolactonase</fullName>
        <ecNumber evidence="4">3.1.1.31</ecNumber>
    </recommendedName>
</protein>
<sequence>MIIDLPSTSAKEVSKKLLQLRNDVGAMAMGRVLTLLVVTDDTGSDEAIRAANDATRQHPARIIVVVRANRRGANRLDAQVRVGGDAGASEIVVLRLYGELADQAASVVTALLLPDSPIVGWWPHDPPHDVAGSPLGQIAHRRITDASGCAKPRTELRRRAKHYQPGDTDLSWTRLTRWRGLLAATLDQPPYEDVTAATVSGDADSPSTDLMAGWLADALQVPVKVARTAAGTGLVAVRLERASGPVDLVATRAGSAEQVGTLSQAGQPTRQVPLPDSTLPELLAAELRRLDADEVYASAVRDGIPRVGRSTTTHSEAVRKGKAPEEPAELAETHHPELSTKALEGAPAPSERVEGTALDERIHQGLAEFARGSVRIAEDTPSVAAAVATAVDAVVQRAVAERGVAHLVVTGGSLGTATVGALADLSPDPQTWEHVHVWWGDERFVPEGDPDRNVQQAVDAGLDRLPLAPGHVHAVPAGADEADLPQAAVSYAATLAEHAPEGASVPVPEFDVLLLGVGPDSHVASLFPGREELLVTDRTTVPVTDSPKPPPLRVSLTVPAIRRAKRVWFTVAGADKADAVRAARAEREDPQVPASWPQGTLETVWWVDRAVADGAGIEG</sequence>
<dbReference type="InterPro" id="IPR006148">
    <property type="entry name" value="Glc/Gal-6P_isomerase"/>
</dbReference>
<dbReference type="Pfam" id="PF10128">
    <property type="entry name" value="OpcA_G6PD_assem"/>
    <property type="match status" value="1"/>
</dbReference>
<dbReference type="Proteomes" id="UP000319516">
    <property type="component" value="Unassembled WGS sequence"/>
</dbReference>
<evidence type="ECO:0000256" key="3">
    <source>
        <dbReference type="ARBA" id="ARBA00004961"/>
    </source>
</evidence>
<dbReference type="InterPro" id="IPR046801">
    <property type="entry name" value="OpcA_G6PD_N"/>
</dbReference>
<dbReference type="GO" id="GO:0006098">
    <property type="term" value="P:pentose-phosphate shunt"/>
    <property type="evidence" value="ECO:0007669"/>
    <property type="project" value="UniProtKB-UniPathway"/>
</dbReference>
<evidence type="ECO:0000256" key="2">
    <source>
        <dbReference type="ARBA" id="ARBA00002681"/>
    </source>
</evidence>
<dbReference type="AlphaFoldDB" id="A0A542YSM9"/>
<dbReference type="NCBIfam" id="TIGR01198">
    <property type="entry name" value="pgl"/>
    <property type="match status" value="1"/>
</dbReference>
<comment type="pathway">
    <text evidence="3">Carbohydrate degradation; pentose phosphate pathway; D-ribulose 5-phosphate from D-glucose 6-phosphate (oxidative stage): step 2/3.</text>
</comment>
<evidence type="ECO:0000256" key="5">
    <source>
        <dbReference type="ARBA" id="ARBA00020337"/>
    </source>
</evidence>
<dbReference type="PANTHER" id="PTHR38658:SF1">
    <property type="entry name" value="OXPP CYCLE PROTEIN OPCA-RELATED"/>
    <property type="match status" value="1"/>
</dbReference>
<accession>A0A542YSM9</accession>
<evidence type="ECO:0000259" key="7">
    <source>
        <dbReference type="Pfam" id="PF01182"/>
    </source>
</evidence>
<evidence type="ECO:0000256" key="6">
    <source>
        <dbReference type="SAM" id="MobiDB-lite"/>
    </source>
</evidence>
<comment type="caution">
    <text evidence="10">The sequence shown here is derived from an EMBL/GenBank/DDBJ whole genome shotgun (WGS) entry which is preliminary data.</text>
</comment>
<feature type="compositionally biased region" description="Basic and acidic residues" evidence="6">
    <location>
        <begin position="316"/>
        <end position="338"/>
    </location>
</feature>
<evidence type="ECO:0000313" key="11">
    <source>
        <dbReference type="Proteomes" id="UP000319516"/>
    </source>
</evidence>
<dbReference type="CDD" id="cd01400">
    <property type="entry name" value="6PGL"/>
    <property type="match status" value="1"/>
</dbReference>
<gene>
    <name evidence="10" type="ORF">FB467_2237</name>
</gene>
<name>A0A542YSM9_9MICO</name>
<evidence type="ECO:0000313" key="10">
    <source>
        <dbReference type="EMBL" id="TQL51103.1"/>
    </source>
</evidence>
<dbReference type="RefSeq" id="WP_141785146.1">
    <property type="nucleotide sequence ID" value="NZ_BAAAIK010000007.1"/>
</dbReference>
<feature type="domain" description="Glucose-6-phosphate dehydrogenase assembly protein OpcA N-terminal" evidence="8">
    <location>
        <begin position="51"/>
        <end position="160"/>
    </location>
</feature>
<dbReference type="OrthoDB" id="128564at2"/>
<feature type="domain" description="Glucose-6-phosphate dehydrogenase assembly protein OpcA C-terminal" evidence="9">
    <location>
        <begin position="165"/>
        <end position="300"/>
    </location>
</feature>
<dbReference type="InterPro" id="IPR046802">
    <property type="entry name" value="OpcA_G6PD_C"/>
</dbReference>
<proteinExistence type="predicted"/>
<dbReference type="Pfam" id="PF01182">
    <property type="entry name" value="Glucosamine_iso"/>
    <property type="match status" value="1"/>
</dbReference>
<dbReference type="SUPFAM" id="SSF100950">
    <property type="entry name" value="NagB/RpiA/CoA transferase-like"/>
    <property type="match status" value="1"/>
</dbReference>
<dbReference type="InterPro" id="IPR037171">
    <property type="entry name" value="NagB/RpiA_transferase-like"/>
</dbReference>
<comment type="catalytic activity">
    <reaction evidence="1">
        <text>6-phospho-D-glucono-1,5-lactone + H2O = 6-phospho-D-gluconate + H(+)</text>
        <dbReference type="Rhea" id="RHEA:12556"/>
        <dbReference type="ChEBI" id="CHEBI:15377"/>
        <dbReference type="ChEBI" id="CHEBI:15378"/>
        <dbReference type="ChEBI" id="CHEBI:57955"/>
        <dbReference type="ChEBI" id="CHEBI:58759"/>
        <dbReference type="EC" id="3.1.1.31"/>
    </reaction>
</comment>
<dbReference type="UniPathway" id="UPA00115">
    <property type="reaction ID" value="UER00409"/>
</dbReference>
<dbReference type="Gene3D" id="3.40.50.1360">
    <property type="match status" value="1"/>
</dbReference>
<dbReference type="GO" id="GO:0005975">
    <property type="term" value="P:carbohydrate metabolic process"/>
    <property type="evidence" value="ECO:0007669"/>
    <property type="project" value="InterPro"/>
</dbReference>
<feature type="region of interest" description="Disordered" evidence="6">
    <location>
        <begin position="306"/>
        <end position="348"/>
    </location>
</feature>
<dbReference type="PANTHER" id="PTHR38658">
    <property type="entry name" value="OXPP CYCLE PROTEIN OPCA-RELATED"/>
    <property type="match status" value="1"/>
</dbReference>
<keyword evidence="11" id="KW-1185">Reference proteome</keyword>
<reference evidence="10 11" key="1">
    <citation type="submission" date="2019-06" db="EMBL/GenBank/DDBJ databases">
        <title>Sequencing the genomes of 1000 actinobacteria strains.</title>
        <authorList>
            <person name="Klenk H.-P."/>
        </authorList>
    </citation>
    <scope>NUCLEOTIDE SEQUENCE [LARGE SCALE GENOMIC DNA]</scope>
    <source>
        <strain evidence="10 11">DSM 12335</strain>
    </source>
</reference>
<dbReference type="InterPro" id="IPR004555">
    <property type="entry name" value="G6PDH_assembly_OpcA"/>
</dbReference>
<comment type="function">
    <text evidence="2">Hydrolysis of 6-phosphogluconolactone to 6-phosphogluconate.</text>
</comment>
<dbReference type="EC" id="3.1.1.31" evidence="4"/>
<organism evidence="10 11">
    <name type="scientific">Ornithinicoccus hortensis</name>
    <dbReference type="NCBI Taxonomy" id="82346"/>
    <lineage>
        <taxon>Bacteria</taxon>
        <taxon>Bacillati</taxon>
        <taxon>Actinomycetota</taxon>
        <taxon>Actinomycetes</taxon>
        <taxon>Micrococcales</taxon>
        <taxon>Intrasporangiaceae</taxon>
        <taxon>Ornithinicoccus</taxon>
    </lineage>
</organism>
<evidence type="ECO:0000259" key="9">
    <source>
        <dbReference type="Pfam" id="PF20171"/>
    </source>
</evidence>
<evidence type="ECO:0000256" key="1">
    <source>
        <dbReference type="ARBA" id="ARBA00000832"/>
    </source>
</evidence>
<evidence type="ECO:0000256" key="4">
    <source>
        <dbReference type="ARBA" id="ARBA00013198"/>
    </source>
</evidence>
<feature type="domain" description="Glucosamine/galactosamine-6-phosphate isomerase" evidence="7">
    <location>
        <begin position="379"/>
        <end position="605"/>
    </location>
</feature>
<dbReference type="EMBL" id="VFOP01000001">
    <property type="protein sequence ID" value="TQL51103.1"/>
    <property type="molecule type" value="Genomic_DNA"/>
</dbReference>
<dbReference type="InterPro" id="IPR005900">
    <property type="entry name" value="6-phosphogluconolactonase_DevB"/>
</dbReference>
<dbReference type="Pfam" id="PF20171">
    <property type="entry name" value="OpcA_G6PD_C"/>
    <property type="match status" value="1"/>
</dbReference>